<keyword evidence="2" id="KW-0732">Signal</keyword>
<evidence type="ECO:0000313" key="4">
    <source>
        <dbReference type="Proteomes" id="UP000246085"/>
    </source>
</evidence>
<name>A0A2U3PYZ3_9BRAD</name>
<dbReference type="KEGG" id="bvz:BRAD3257_3341"/>
<dbReference type="EMBL" id="LS398110">
    <property type="protein sequence ID" value="SPP94377.1"/>
    <property type="molecule type" value="Genomic_DNA"/>
</dbReference>
<dbReference type="AlphaFoldDB" id="A0A2U3PYZ3"/>
<feature type="region of interest" description="Disordered" evidence="1">
    <location>
        <begin position="33"/>
        <end position="104"/>
    </location>
</feature>
<evidence type="ECO:0000256" key="1">
    <source>
        <dbReference type="SAM" id="MobiDB-lite"/>
    </source>
</evidence>
<protein>
    <submittedName>
        <fullName evidence="3">Uncharacterized protein</fullName>
    </submittedName>
</protein>
<sequence>MIKELTMKLFRLAAVLGVLAGPAYAQMPNLNLLQEGPGKTPEEKAAEAEREKAYKETLKKIPDSKASNDPWGGMRSDPPKQPAAPKASAATSAPKKTKGGTAAN</sequence>
<proteinExistence type="predicted"/>
<feature type="signal peptide" evidence="2">
    <location>
        <begin position="1"/>
        <end position="25"/>
    </location>
</feature>
<feature type="chain" id="PRO_5015470889" evidence="2">
    <location>
        <begin position="26"/>
        <end position="104"/>
    </location>
</feature>
<gene>
    <name evidence="3" type="ORF">BRAD3257_3341</name>
</gene>
<accession>A0A2U3PYZ3</accession>
<evidence type="ECO:0000256" key="2">
    <source>
        <dbReference type="SAM" id="SignalP"/>
    </source>
</evidence>
<organism evidence="3 4">
    <name type="scientific">Bradyrhizobium vignae</name>
    <dbReference type="NCBI Taxonomy" id="1549949"/>
    <lineage>
        <taxon>Bacteria</taxon>
        <taxon>Pseudomonadati</taxon>
        <taxon>Pseudomonadota</taxon>
        <taxon>Alphaproteobacteria</taxon>
        <taxon>Hyphomicrobiales</taxon>
        <taxon>Nitrobacteraceae</taxon>
        <taxon>Bradyrhizobium</taxon>
    </lineage>
</organism>
<evidence type="ECO:0000313" key="3">
    <source>
        <dbReference type="EMBL" id="SPP94377.1"/>
    </source>
</evidence>
<dbReference type="Proteomes" id="UP000246085">
    <property type="component" value="Chromosome BRAD3257"/>
</dbReference>
<feature type="compositionally biased region" description="Low complexity" evidence="1">
    <location>
        <begin position="83"/>
        <end position="104"/>
    </location>
</feature>
<feature type="compositionally biased region" description="Basic and acidic residues" evidence="1">
    <location>
        <begin position="40"/>
        <end position="63"/>
    </location>
</feature>
<reference evidence="3 4" key="1">
    <citation type="submission" date="2018-03" db="EMBL/GenBank/DDBJ databases">
        <authorList>
            <person name="Gully D."/>
        </authorList>
    </citation>
    <scope>NUCLEOTIDE SEQUENCE [LARGE SCALE GENOMIC DNA]</scope>
    <source>
        <strain evidence="3">ORS3257</strain>
    </source>
</reference>